<evidence type="ECO:0000256" key="1">
    <source>
        <dbReference type="SAM" id="MobiDB-lite"/>
    </source>
</evidence>
<sequence length="115" mass="12037">MSFSLELKKFFGLVEESEESYVPLVEVASAPLPKAEVTVDPKVVTSGVGIFGSGGQDPVKDVKDVVQNAVTTSSTNPEAATASPQATNSTNTSMPGQRIAPTQIEQKDSIARVSL</sequence>
<dbReference type="EMBL" id="JAGQNX010000049">
    <property type="protein sequence ID" value="MCA9308212.1"/>
    <property type="molecule type" value="Genomic_DNA"/>
</dbReference>
<dbReference type="AlphaFoldDB" id="A0A955EBD8"/>
<evidence type="ECO:0000313" key="3">
    <source>
        <dbReference type="Proteomes" id="UP000740557"/>
    </source>
</evidence>
<name>A0A955EBD8_UNCKA</name>
<reference evidence="2" key="2">
    <citation type="journal article" date="2021" name="Microbiome">
        <title>Successional dynamics and alternative stable states in a saline activated sludge microbial community over 9 years.</title>
        <authorList>
            <person name="Wang Y."/>
            <person name="Ye J."/>
            <person name="Ju F."/>
            <person name="Liu L."/>
            <person name="Boyd J.A."/>
            <person name="Deng Y."/>
            <person name="Parks D.H."/>
            <person name="Jiang X."/>
            <person name="Yin X."/>
            <person name="Woodcroft B.J."/>
            <person name="Tyson G.W."/>
            <person name="Hugenholtz P."/>
            <person name="Polz M.F."/>
            <person name="Zhang T."/>
        </authorList>
    </citation>
    <scope>NUCLEOTIDE SEQUENCE</scope>
    <source>
        <strain evidence="2">HKST-UBA79</strain>
    </source>
</reference>
<evidence type="ECO:0000313" key="2">
    <source>
        <dbReference type="EMBL" id="MCA9308212.1"/>
    </source>
</evidence>
<feature type="compositionally biased region" description="Basic and acidic residues" evidence="1">
    <location>
        <begin position="105"/>
        <end position="115"/>
    </location>
</feature>
<gene>
    <name evidence="2" type="ORF">KC980_01755</name>
</gene>
<reference evidence="2" key="1">
    <citation type="submission" date="2020-04" db="EMBL/GenBank/DDBJ databases">
        <authorList>
            <person name="Zhang T."/>
        </authorList>
    </citation>
    <scope>NUCLEOTIDE SEQUENCE</scope>
    <source>
        <strain evidence="2">HKST-UBA79</strain>
    </source>
</reference>
<feature type="region of interest" description="Disordered" evidence="1">
    <location>
        <begin position="69"/>
        <end position="115"/>
    </location>
</feature>
<accession>A0A955EBD8</accession>
<feature type="compositionally biased region" description="Polar residues" evidence="1">
    <location>
        <begin position="69"/>
        <end position="95"/>
    </location>
</feature>
<dbReference type="Proteomes" id="UP000740557">
    <property type="component" value="Unassembled WGS sequence"/>
</dbReference>
<comment type="caution">
    <text evidence="2">The sequence shown here is derived from an EMBL/GenBank/DDBJ whole genome shotgun (WGS) entry which is preliminary data.</text>
</comment>
<proteinExistence type="predicted"/>
<protein>
    <submittedName>
        <fullName evidence="2">Uncharacterized protein</fullName>
    </submittedName>
</protein>
<organism evidence="2 3">
    <name type="scientific">candidate division WWE3 bacterium</name>
    <dbReference type="NCBI Taxonomy" id="2053526"/>
    <lineage>
        <taxon>Bacteria</taxon>
        <taxon>Katanobacteria</taxon>
    </lineage>
</organism>